<dbReference type="NCBIfam" id="TIGR00229">
    <property type="entry name" value="sensory_box"/>
    <property type="match status" value="2"/>
</dbReference>
<gene>
    <name evidence="6" type="ORF">CAB17_11305</name>
</gene>
<dbReference type="EC" id="3.1.4.52" evidence="1"/>
<evidence type="ECO:0000256" key="2">
    <source>
        <dbReference type="ARBA" id="ARBA00022636"/>
    </source>
</evidence>
<dbReference type="RefSeq" id="WP_101900190.1">
    <property type="nucleotide sequence ID" value="NZ_CP025491.2"/>
</dbReference>
<dbReference type="Pfam" id="PF00563">
    <property type="entry name" value="EAL"/>
    <property type="match status" value="1"/>
</dbReference>
<name>A0A2H5FLZ9_9GAMM</name>
<dbReference type="Gene3D" id="3.30.70.270">
    <property type="match status" value="1"/>
</dbReference>
<dbReference type="Pfam" id="PF13426">
    <property type="entry name" value="PAS_9"/>
    <property type="match status" value="1"/>
</dbReference>
<reference evidence="6 7" key="1">
    <citation type="submission" date="2017-12" db="EMBL/GenBank/DDBJ databases">
        <title>Legionella sainthelensi LA01-117, whole genome sequence of a clinical isolate from New Zealand.</title>
        <authorList>
            <person name="Cree S.L."/>
            <person name="Slow S."/>
            <person name="Kennedy M.A."/>
            <person name="Murdoch D.R."/>
            <person name="Biggs P.J."/>
            <person name="Anderson T."/>
        </authorList>
    </citation>
    <scope>NUCLEOTIDE SEQUENCE [LARGE SCALE GENOMIC DNA]</scope>
    <source>
        <strain evidence="6 7">LA01-117</strain>
    </source>
</reference>
<dbReference type="InterPro" id="IPR001633">
    <property type="entry name" value="EAL_dom"/>
</dbReference>
<feature type="domain" description="PAS" evidence="3">
    <location>
        <begin position="124"/>
        <end position="162"/>
    </location>
</feature>
<dbReference type="InterPro" id="IPR052155">
    <property type="entry name" value="Biofilm_reg_signaling"/>
</dbReference>
<sequence length="806" mass="92384">MDNLKHTIGLLISNPVDNKLLKTFLEEMHHRVIQLSVPMNIKKYEQHVSLIIADAKNSNLYSQDLIHLKNDASPLILPIIILCSKYINKLPWMKKGFNEVLSLPISKERLKTKINLLLGVRESSEQQNRIIFENINVGIYRMTLEHKLVHANSAFVKILGYEDFSEIKNKKLTEIYTFSQSDREPFFNFLKKNNNVIGYESIWFNRYGKKIYVRENAHIFHDKETHRTYYHGTIEDITKTLEMESALLDNEKKLEQLIENSPYGILVEVDNKIVSINKAILNIFRADDEGKILGQNFLNFVHPNFHKIVNQRASFVLKKQEIGELMQEKFLDIHGNVIDVEVITCPYTFEGKYAIQRIINDISGKTQIEKRNTLLTNYDSLTGLPNRLKIKKLLNESVIIVQKRNSYFSLLFIDLDGFSKIFLKYGEITANKIIQEIAGRLQNCVPYEDSIGFLESDQFIVILNNVTEISKEPISFANLIKETLSKPILIEGISIRITASIGISVYPLHGESAESLFTNADLAMNAAKQKGKNNYQFASSELTKKFCSRLSIENELRLGISNENFFVQYQPKLCLASGAVKGVEALLRWHHPKIGLISPKQFIPIAEETGLIMPLTEVVFDLVCKQIKEWQSNKLTSFPVAINISALIIQKSELTAVIDSALSTYHLSPSLLEFEITETTLMHDIENNLKTIKKFQDHGILMTIDDFGTGYSSLSYLKKIAFNTLKIDRTFIRNIPLDYNNAEIVRAIISMAHSLDISVVAEGVENEDQLTYLKQSNCDQIQGYYFCKPLRNEKLTKFLEKHYSET</sequence>
<dbReference type="FunFam" id="3.20.20.450:FF:000001">
    <property type="entry name" value="Cyclic di-GMP phosphodiesterase yahA"/>
    <property type="match status" value="1"/>
</dbReference>
<dbReference type="InterPro" id="IPR000014">
    <property type="entry name" value="PAS"/>
</dbReference>
<dbReference type="SMART" id="SM00052">
    <property type="entry name" value="EAL"/>
    <property type="match status" value="1"/>
</dbReference>
<feature type="domain" description="EAL" evidence="4">
    <location>
        <begin position="549"/>
        <end position="803"/>
    </location>
</feature>
<dbReference type="PROSITE" id="PS50883">
    <property type="entry name" value="EAL"/>
    <property type="match status" value="1"/>
</dbReference>
<dbReference type="InterPro" id="IPR043128">
    <property type="entry name" value="Rev_trsase/Diguanyl_cyclase"/>
</dbReference>
<evidence type="ECO:0000313" key="6">
    <source>
        <dbReference type="EMBL" id="AUH72579.1"/>
    </source>
</evidence>
<evidence type="ECO:0000259" key="3">
    <source>
        <dbReference type="PROSITE" id="PS50112"/>
    </source>
</evidence>
<evidence type="ECO:0000256" key="1">
    <source>
        <dbReference type="ARBA" id="ARBA00012282"/>
    </source>
</evidence>
<dbReference type="InterPro" id="IPR035965">
    <property type="entry name" value="PAS-like_dom_sf"/>
</dbReference>
<accession>A0A2H5FLZ9</accession>
<dbReference type="EMBL" id="CP025491">
    <property type="protein sequence ID" value="AUH72579.1"/>
    <property type="molecule type" value="Genomic_DNA"/>
</dbReference>
<dbReference type="PANTHER" id="PTHR44757">
    <property type="entry name" value="DIGUANYLATE CYCLASE DGCP"/>
    <property type="match status" value="1"/>
</dbReference>
<dbReference type="InterPro" id="IPR029787">
    <property type="entry name" value="Nucleotide_cyclase"/>
</dbReference>
<dbReference type="Gene3D" id="3.30.450.20">
    <property type="entry name" value="PAS domain"/>
    <property type="match status" value="2"/>
</dbReference>
<dbReference type="Proteomes" id="UP000234343">
    <property type="component" value="Chromosome"/>
</dbReference>
<dbReference type="InterPro" id="IPR035919">
    <property type="entry name" value="EAL_sf"/>
</dbReference>
<dbReference type="SUPFAM" id="SSF55785">
    <property type="entry name" value="PYP-like sensor domain (PAS domain)"/>
    <property type="match status" value="2"/>
</dbReference>
<proteinExistence type="predicted"/>
<keyword evidence="2" id="KW-0973">c-di-GMP</keyword>
<protein>
    <recommendedName>
        <fullName evidence="1">cyclic-guanylate-specific phosphodiesterase</fullName>
        <ecNumber evidence="1">3.1.4.52</ecNumber>
    </recommendedName>
</protein>
<feature type="domain" description="GGDEF" evidence="5">
    <location>
        <begin position="406"/>
        <end position="540"/>
    </location>
</feature>
<dbReference type="InterPro" id="IPR000160">
    <property type="entry name" value="GGDEF_dom"/>
</dbReference>
<evidence type="ECO:0000259" key="5">
    <source>
        <dbReference type="PROSITE" id="PS50887"/>
    </source>
</evidence>
<organism evidence="6 7">
    <name type="scientific">Legionella sainthelensi</name>
    <dbReference type="NCBI Taxonomy" id="28087"/>
    <lineage>
        <taxon>Bacteria</taxon>
        <taxon>Pseudomonadati</taxon>
        <taxon>Pseudomonadota</taxon>
        <taxon>Gammaproteobacteria</taxon>
        <taxon>Legionellales</taxon>
        <taxon>Legionellaceae</taxon>
        <taxon>Legionella</taxon>
    </lineage>
</organism>
<dbReference type="CDD" id="cd01949">
    <property type="entry name" value="GGDEF"/>
    <property type="match status" value="1"/>
</dbReference>
<dbReference type="CDD" id="cd01948">
    <property type="entry name" value="EAL"/>
    <property type="match status" value="1"/>
</dbReference>
<dbReference type="Pfam" id="PF13188">
    <property type="entry name" value="PAS_8"/>
    <property type="match status" value="1"/>
</dbReference>
<dbReference type="SUPFAM" id="SSF141868">
    <property type="entry name" value="EAL domain-like"/>
    <property type="match status" value="1"/>
</dbReference>
<dbReference type="PROSITE" id="PS50887">
    <property type="entry name" value="GGDEF"/>
    <property type="match status" value="1"/>
</dbReference>
<evidence type="ECO:0000259" key="4">
    <source>
        <dbReference type="PROSITE" id="PS50883"/>
    </source>
</evidence>
<dbReference type="SUPFAM" id="SSF55073">
    <property type="entry name" value="Nucleotide cyclase"/>
    <property type="match status" value="1"/>
</dbReference>
<dbReference type="AlphaFoldDB" id="A0A2H5FLZ9"/>
<keyword evidence="7" id="KW-1185">Reference proteome</keyword>
<dbReference type="Gene3D" id="3.20.20.450">
    <property type="entry name" value="EAL domain"/>
    <property type="match status" value="1"/>
</dbReference>
<dbReference type="SMART" id="SM00267">
    <property type="entry name" value="GGDEF"/>
    <property type="match status" value="1"/>
</dbReference>
<dbReference type="PANTHER" id="PTHR44757:SF2">
    <property type="entry name" value="BIOFILM ARCHITECTURE MAINTENANCE PROTEIN MBAA"/>
    <property type="match status" value="1"/>
</dbReference>
<dbReference type="PROSITE" id="PS50112">
    <property type="entry name" value="PAS"/>
    <property type="match status" value="1"/>
</dbReference>
<dbReference type="SMART" id="SM00091">
    <property type="entry name" value="PAS"/>
    <property type="match status" value="2"/>
</dbReference>
<dbReference type="CDD" id="cd00130">
    <property type="entry name" value="PAS"/>
    <property type="match status" value="1"/>
</dbReference>
<dbReference type="NCBIfam" id="TIGR00254">
    <property type="entry name" value="GGDEF"/>
    <property type="match status" value="1"/>
</dbReference>
<dbReference type="GO" id="GO:0071111">
    <property type="term" value="F:cyclic-guanylate-specific phosphodiesterase activity"/>
    <property type="evidence" value="ECO:0007669"/>
    <property type="project" value="UniProtKB-EC"/>
</dbReference>
<dbReference type="KEGG" id="lsh:CAB17_11305"/>
<dbReference type="Pfam" id="PF00990">
    <property type="entry name" value="GGDEF"/>
    <property type="match status" value="1"/>
</dbReference>
<evidence type="ECO:0000313" key="7">
    <source>
        <dbReference type="Proteomes" id="UP000234343"/>
    </source>
</evidence>